<name>A0A0P6W8S8_9HYPH</name>
<proteinExistence type="predicted"/>
<dbReference type="Pfam" id="PF05354">
    <property type="entry name" value="Phage_attach"/>
    <property type="match status" value="1"/>
</dbReference>
<evidence type="ECO:0000313" key="2">
    <source>
        <dbReference type="Proteomes" id="UP000048984"/>
    </source>
</evidence>
<dbReference type="STRING" id="665126.ABB55_27800"/>
<dbReference type="RefSeq" id="WP_054361739.1">
    <property type="nucleotide sequence ID" value="NZ_LJYW01000001.1"/>
</dbReference>
<protein>
    <submittedName>
        <fullName evidence="1">Uncharacterized protein</fullName>
    </submittedName>
</protein>
<dbReference type="InterPro" id="IPR008018">
    <property type="entry name" value="Phage_tail_attach_FII"/>
</dbReference>
<dbReference type="EMBL" id="LJYW01000001">
    <property type="protein sequence ID" value="KPL55571.1"/>
    <property type="molecule type" value="Genomic_DNA"/>
</dbReference>
<reference evidence="1 2" key="2">
    <citation type="submission" date="2015-10" db="EMBL/GenBank/DDBJ databases">
        <title>Draft Genome Sequence of Prosthecomicrobium hirschii ATCC 27832.</title>
        <authorList>
            <person name="Daniel J."/>
            <person name="Givan S.A."/>
            <person name="Brun Y.V."/>
            <person name="Brown P.J."/>
        </authorList>
    </citation>
    <scope>NUCLEOTIDE SEQUENCE [LARGE SCALE GENOMIC DNA]</scope>
    <source>
        <strain evidence="1 2">16</strain>
    </source>
</reference>
<keyword evidence="2" id="KW-1185">Reference proteome</keyword>
<dbReference type="GO" id="GO:0019068">
    <property type="term" value="P:virion assembly"/>
    <property type="evidence" value="ECO:0007669"/>
    <property type="project" value="InterPro"/>
</dbReference>
<evidence type="ECO:0000313" key="1">
    <source>
        <dbReference type="EMBL" id="KPL55571.1"/>
    </source>
</evidence>
<sequence length="103" mass="10433">MNAFADGLAVLFADPNIATPALWRAGGAGAGVAVRLVDAAPDESVGFGEARVLASARRVELLASAVPGLARGDTLEIAGVVHTVLASPRRASDRLTVTVDIEA</sequence>
<dbReference type="AlphaFoldDB" id="A0A0P6W8S8"/>
<gene>
    <name evidence="1" type="ORF">ABB55_27800</name>
</gene>
<organism evidence="1 2">
    <name type="scientific">Prosthecodimorpha hirschii</name>
    <dbReference type="NCBI Taxonomy" id="665126"/>
    <lineage>
        <taxon>Bacteria</taxon>
        <taxon>Pseudomonadati</taxon>
        <taxon>Pseudomonadota</taxon>
        <taxon>Alphaproteobacteria</taxon>
        <taxon>Hyphomicrobiales</taxon>
        <taxon>Ancalomicrobiaceae</taxon>
        <taxon>Prosthecodimorpha</taxon>
    </lineage>
</organism>
<comment type="caution">
    <text evidence="1">The sequence shown here is derived from an EMBL/GenBank/DDBJ whole genome shotgun (WGS) entry which is preliminary data.</text>
</comment>
<accession>A0A0P6W8S8</accession>
<reference evidence="1 2" key="1">
    <citation type="submission" date="2015-09" db="EMBL/GenBank/DDBJ databases">
        <authorList>
            <person name="Jackson K.R."/>
            <person name="Lunt B.L."/>
            <person name="Fisher J.N.B."/>
            <person name="Gardner A.V."/>
            <person name="Bailey M.E."/>
            <person name="Deus L.M."/>
            <person name="Earl A.S."/>
            <person name="Gibby P.D."/>
            <person name="Hartmann K.A."/>
            <person name="Liu J.E."/>
            <person name="Manci A.M."/>
            <person name="Nielsen D.A."/>
            <person name="Solomon M.B."/>
            <person name="Breakwell D.P."/>
            <person name="Burnett S.H."/>
            <person name="Grose J.H."/>
        </authorList>
    </citation>
    <scope>NUCLEOTIDE SEQUENCE [LARGE SCALE GENOMIC DNA]</scope>
    <source>
        <strain evidence="1 2">16</strain>
    </source>
</reference>
<dbReference type="Proteomes" id="UP000048984">
    <property type="component" value="Unassembled WGS sequence"/>
</dbReference>